<sequence length="288" mass="31278">MGSVFVVGNPDTFNVLQNLNEEAKRLAKERKLPLHARSKKKDNLLSFSEESEGYPGVGGGGKRKMLPHIPLADEHLGGYPDLCNMQDSSDLIICLEDVTSNAQTDAGHTASTEGLAGCKRTCTLVTQGDWSYNMQLRSYYFPVDGEPLQLTRLPVQPRPAVSNSRTRRPLSGADIPHPPALSHHPSDPRPMGHCPTASHQIVLPKIKKQRVTASKALPASKGTSRSTKSPECTPNGSHHEVASAHFKILLPQSQLPDSSGQVQGFSPTQGELSWVSFSSVRDHLLSLL</sequence>
<comment type="caution">
    <text evidence="2">The sequence shown here is derived from an EMBL/GenBank/DDBJ whole genome shotgun (WGS) entry which is preliminary data.</text>
</comment>
<gene>
    <name evidence="2" type="ORF">CPB83DRAFT_862939</name>
</gene>
<feature type="non-terminal residue" evidence="2">
    <location>
        <position position="288"/>
    </location>
</feature>
<proteinExistence type="predicted"/>
<accession>A0A9P6JJJ7</accession>
<dbReference type="EMBL" id="MU157919">
    <property type="protein sequence ID" value="KAF9523351.1"/>
    <property type="molecule type" value="Genomic_DNA"/>
</dbReference>
<keyword evidence="3" id="KW-1185">Reference proteome</keyword>
<feature type="region of interest" description="Disordered" evidence="1">
    <location>
        <begin position="212"/>
        <end position="239"/>
    </location>
</feature>
<evidence type="ECO:0000313" key="2">
    <source>
        <dbReference type="EMBL" id="KAF9523351.1"/>
    </source>
</evidence>
<feature type="region of interest" description="Disordered" evidence="1">
    <location>
        <begin position="156"/>
        <end position="196"/>
    </location>
</feature>
<organism evidence="2 3">
    <name type="scientific">Crepidotus variabilis</name>
    <dbReference type="NCBI Taxonomy" id="179855"/>
    <lineage>
        <taxon>Eukaryota</taxon>
        <taxon>Fungi</taxon>
        <taxon>Dikarya</taxon>
        <taxon>Basidiomycota</taxon>
        <taxon>Agaricomycotina</taxon>
        <taxon>Agaricomycetes</taxon>
        <taxon>Agaricomycetidae</taxon>
        <taxon>Agaricales</taxon>
        <taxon>Agaricineae</taxon>
        <taxon>Crepidotaceae</taxon>
        <taxon>Crepidotus</taxon>
    </lineage>
</organism>
<evidence type="ECO:0000313" key="3">
    <source>
        <dbReference type="Proteomes" id="UP000807306"/>
    </source>
</evidence>
<feature type="compositionally biased region" description="Polar residues" evidence="1">
    <location>
        <begin position="221"/>
        <end position="236"/>
    </location>
</feature>
<evidence type="ECO:0000256" key="1">
    <source>
        <dbReference type="SAM" id="MobiDB-lite"/>
    </source>
</evidence>
<protein>
    <submittedName>
        <fullName evidence="2">Uncharacterized protein</fullName>
    </submittedName>
</protein>
<dbReference type="Proteomes" id="UP000807306">
    <property type="component" value="Unassembled WGS sequence"/>
</dbReference>
<reference evidence="2" key="1">
    <citation type="submission" date="2020-11" db="EMBL/GenBank/DDBJ databases">
        <authorList>
            <consortium name="DOE Joint Genome Institute"/>
            <person name="Ahrendt S."/>
            <person name="Riley R."/>
            <person name="Andreopoulos W."/>
            <person name="Labutti K."/>
            <person name="Pangilinan J."/>
            <person name="Ruiz-Duenas F.J."/>
            <person name="Barrasa J.M."/>
            <person name="Sanchez-Garcia M."/>
            <person name="Camarero S."/>
            <person name="Miyauchi S."/>
            <person name="Serrano A."/>
            <person name="Linde D."/>
            <person name="Babiker R."/>
            <person name="Drula E."/>
            <person name="Ayuso-Fernandez I."/>
            <person name="Pacheco R."/>
            <person name="Padilla G."/>
            <person name="Ferreira P."/>
            <person name="Barriuso J."/>
            <person name="Kellner H."/>
            <person name="Castanera R."/>
            <person name="Alfaro M."/>
            <person name="Ramirez L."/>
            <person name="Pisabarro A.G."/>
            <person name="Kuo A."/>
            <person name="Tritt A."/>
            <person name="Lipzen A."/>
            <person name="He G."/>
            <person name="Yan M."/>
            <person name="Ng V."/>
            <person name="Cullen D."/>
            <person name="Martin F."/>
            <person name="Rosso M.-N."/>
            <person name="Henrissat B."/>
            <person name="Hibbett D."/>
            <person name="Martinez A.T."/>
            <person name="Grigoriev I.V."/>
        </authorList>
    </citation>
    <scope>NUCLEOTIDE SEQUENCE</scope>
    <source>
        <strain evidence="2">CBS 506.95</strain>
    </source>
</reference>
<name>A0A9P6JJJ7_9AGAR</name>
<dbReference type="AlphaFoldDB" id="A0A9P6JJJ7"/>